<feature type="active site" evidence="13">
    <location>
        <position position="256"/>
    </location>
</feature>
<feature type="active site" evidence="13">
    <location>
        <position position="286"/>
    </location>
</feature>
<dbReference type="InterPro" id="IPR004655">
    <property type="entry name" value="FabH"/>
</dbReference>
<evidence type="ECO:0000256" key="8">
    <source>
        <dbReference type="ARBA" id="ARBA00023098"/>
    </source>
</evidence>
<dbReference type="AlphaFoldDB" id="A0A9D2AZF3"/>
<feature type="active site" evidence="13">
    <location>
        <position position="116"/>
    </location>
</feature>
<evidence type="ECO:0000256" key="5">
    <source>
        <dbReference type="ARBA" id="ARBA00022516"/>
    </source>
</evidence>
<dbReference type="PANTHER" id="PTHR34069:SF2">
    <property type="entry name" value="BETA-KETOACYL-[ACYL-CARRIER-PROTEIN] SYNTHASE III"/>
    <property type="match status" value="1"/>
</dbReference>
<comment type="caution">
    <text evidence="16">The sequence shown here is derived from an EMBL/GenBank/DDBJ whole genome shotgun (WGS) entry which is preliminary data.</text>
</comment>
<dbReference type="GO" id="GO:0005737">
    <property type="term" value="C:cytoplasm"/>
    <property type="evidence" value="ECO:0007669"/>
    <property type="project" value="UniProtKB-SubCell"/>
</dbReference>
<evidence type="ECO:0000256" key="2">
    <source>
        <dbReference type="ARBA" id="ARBA00008642"/>
    </source>
</evidence>
<keyword evidence="11 13" id="KW-0012">Acyltransferase</keyword>
<dbReference type="EC" id="2.3.1.180" evidence="3 13"/>
<dbReference type="GO" id="GO:0006633">
    <property type="term" value="P:fatty acid biosynthetic process"/>
    <property type="evidence" value="ECO:0007669"/>
    <property type="project" value="UniProtKB-UniRule"/>
</dbReference>
<accession>A0A9D2AZF3</accession>
<evidence type="ECO:0000256" key="4">
    <source>
        <dbReference type="ARBA" id="ARBA00022490"/>
    </source>
</evidence>
<dbReference type="HAMAP" id="MF_01815">
    <property type="entry name" value="FabH"/>
    <property type="match status" value="1"/>
</dbReference>
<evidence type="ECO:0000259" key="14">
    <source>
        <dbReference type="Pfam" id="PF08541"/>
    </source>
</evidence>
<dbReference type="PANTHER" id="PTHR34069">
    <property type="entry name" value="3-OXOACYL-[ACYL-CARRIER-PROTEIN] SYNTHASE 3"/>
    <property type="match status" value="1"/>
</dbReference>
<dbReference type="NCBIfam" id="TIGR00747">
    <property type="entry name" value="fabH"/>
    <property type="match status" value="1"/>
</dbReference>
<dbReference type="InterPro" id="IPR013751">
    <property type="entry name" value="ACP_syn_III_N"/>
</dbReference>
<feature type="region of interest" description="ACP-binding" evidence="13">
    <location>
        <begin position="257"/>
        <end position="261"/>
    </location>
</feature>
<evidence type="ECO:0000313" key="16">
    <source>
        <dbReference type="EMBL" id="HIX54834.1"/>
    </source>
</evidence>
<dbReference type="EMBL" id="DXEZ01000208">
    <property type="protein sequence ID" value="HIX54834.1"/>
    <property type="molecule type" value="Genomic_DNA"/>
</dbReference>
<evidence type="ECO:0000256" key="3">
    <source>
        <dbReference type="ARBA" id="ARBA00012333"/>
    </source>
</evidence>
<feature type="domain" description="Beta-ketoacyl-[acyl-carrier-protein] synthase III C-terminal" evidence="14">
    <location>
        <begin position="242"/>
        <end position="327"/>
    </location>
</feature>
<organism evidence="16 17">
    <name type="scientific">Candidatus Sphingobacterium stercoripullorum</name>
    <dbReference type="NCBI Taxonomy" id="2838759"/>
    <lineage>
        <taxon>Bacteria</taxon>
        <taxon>Pseudomonadati</taxon>
        <taxon>Bacteroidota</taxon>
        <taxon>Sphingobacteriia</taxon>
        <taxon>Sphingobacteriales</taxon>
        <taxon>Sphingobacteriaceae</taxon>
        <taxon>Sphingobacterium</taxon>
    </lineage>
</organism>
<dbReference type="Proteomes" id="UP000824156">
    <property type="component" value="Unassembled WGS sequence"/>
</dbReference>
<proteinExistence type="inferred from homology"/>
<dbReference type="FunFam" id="3.40.47.10:FF:000004">
    <property type="entry name" value="3-oxoacyl-[acyl-carrier-protein] synthase 3"/>
    <property type="match status" value="1"/>
</dbReference>
<reference evidence="16" key="2">
    <citation type="submission" date="2021-04" db="EMBL/GenBank/DDBJ databases">
        <authorList>
            <person name="Gilroy R."/>
        </authorList>
    </citation>
    <scope>NUCLEOTIDE SEQUENCE</scope>
    <source>
        <strain evidence="16">1719</strain>
    </source>
</reference>
<comment type="catalytic activity">
    <reaction evidence="12">
        <text>malonyl-[ACP] + acetyl-CoA + H(+) = 3-oxobutanoyl-[ACP] + CO2 + CoA</text>
        <dbReference type="Rhea" id="RHEA:12080"/>
        <dbReference type="Rhea" id="RHEA-COMP:9623"/>
        <dbReference type="Rhea" id="RHEA-COMP:9625"/>
        <dbReference type="ChEBI" id="CHEBI:15378"/>
        <dbReference type="ChEBI" id="CHEBI:16526"/>
        <dbReference type="ChEBI" id="CHEBI:57287"/>
        <dbReference type="ChEBI" id="CHEBI:57288"/>
        <dbReference type="ChEBI" id="CHEBI:78449"/>
        <dbReference type="ChEBI" id="CHEBI:78450"/>
        <dbReference type="EC" id="2.3.1.180"/>
    </reaction>
    <physiologicalReaction direction="left-to-right" evidence="12">
        <dbReference type="Rhea" id="RHEA:12081"/>
    </physiologicalReaction>
</comment>
<evidence type="ECO:0000256" key="13">
    <source>
        <dbReference type="HAMAP-Rule" id="MF_01815"/>
    </source>
</evidence>
<evidence type="ECO:0000259" key="15">
    <source>
        <dbReference type="Pfam" id="PF08545"/>
    </source>
</evidence>
<comment type="similarity">
    <text evidence="2 13">Belongs to the thiolase-like superfamily. FabH family.</text>
</comment>
<evidence type="ECO:0000256" key="1">
    <source>
        <dbReference type="ARBA" id="ARBA00005194"/>
    </source>
</evidence>
<dbReference type="CDD" id="cd00830">
    <property type="entry name" value="KAS_III"/>
    <property type="match status" value="1"/>
</dbReference>
<protein>
    <recommendedName>
        <fullName evidence="3 13">Beta-ketoacyl-[acyl-carrier-protein] synthase III</fullName>
        <shortName evidence="13">Beta-ketoacyl-ACP synthase III</shortName>
        <shortName evidence="13">KAS III</shortName>
        <ecNumber evidence="3 13">2.3.1.180</ecNumber>
    </recommendedName>
    <alternativeName>
        <fullName evidence="13">3-oxoacyl-[acyl-carrier-protein] synthase 3</fullName>
    </alternativeName>
    <alternativeName>
        <fullName evidence="13">3-oxoacyl-[acyl-carrier-protein] synthase III</fullName>
    </alternativeName>
</protein>
<keyword evidence="5 13" id="KW-0444">Lipid biosynthesis</keyword>
<comment type="function">
    <text evidence="13">Catalyzes the condensation reaction of fatty acid synthesis by the addition to an acyl acceptor of two carbons from malonyl-ACP. Catalyzes the first condensation reaction which initiates fatty acid synthesis and may therefore play a role in governing the total rate of fatty acid production. Possesses both acetoacetyl-ACP synthase and acetyl transacylase activities. Its substrate specificity determines the biosynthesis of branched-chain and/or straight-chain of fatty acids.</text>
</comment>
<dbReference type="GO" id="GO:0004315">
    <property type="term" value="F:3-oxoacyl-[acyl-carrier-protein] synthase activity"/>
    <property type="evidence" value="ECO:0007669"/>
    <property type="project" value="InterPro"/>
</dbReference>
<comment type="domain">
    <text evidence="13">The last Arg residue of the ACP-binding site is essential for the weak association between ACP/AcpP and FabH.</text>
</comment>
<evidence type="ECO:0000313" key="17">
    <source>
        <dbReference type="Proteomes" id="UP000824156"/>
    </source>
</evidence>
<comment type="pathway">
    <text evidence="1 13">Lipid metabolism; fatty acid biosynthesis.</text>
</comment>
<reference evidence="16" key="1">
    <citation type="journal article" date="2021" name="PeerJ">
        <title>Extensive microbial diversity within the chicken gut microbiome revealed by metagenomics and culture.</title>
        <authorList>
            <person name="Gilroy R."/>
            <person name="Ravi A."/>
            <person name="Getino M."/>
            <person name="Pursley I."/>
            <person name="Horton D.L."/>
            <person name="Alikhan N.F."/>
            <person name="Baker D."/>
            <person name="Gharbi K."/>
            <person name="Hall N."/>
            <person name="Watson M."/>
            <person name="Adriaenssens E.M."/>
            <person name="Foster-Nyarko E."/>
            <person name="Jarju S."/>
            <person name="Secka A."/>
            <person name="Antonio M."/>
            <person name="Oren A."/>
            <person name="Chaudhuri R.R."/>
            <person name="La Ragione R."/>
            <person name="Hildebrand F."/>
            <person name="Pallen M.J."/>
        </authorList>
    </citation>
    <scope>NUCLEOTIDE SEQUENCE</scope>
    <source>
        <strain evidence="16">1719</strain>
    </source>
</reference>
<evidence type="ECO:0000256" key="11">
    <source>
        <dbReference type="ARBA" id="ARBA00023315"/>
    </source>
</evidence>
<sequence length="329" mass="35798">MSKVNAAITAVGGYVPDYVLTNQELETMVDTNDEWIVTRTGIRERRILKGENKATSDLAVPAVRELLEKRGIGAEEIDLIIFCTSTPDMLFPATANILADKVGAINAWGYDLQAACSGFLFGLTTGAQFIESGHHKKVLVVGGDKMSSVINYKDRNTCILFGDGCGAVLLEPNYEGLGLQDALLRSDGSGGKYLNIKGGGSLHPASHETVDAGLHYAYQEGRSVFKFAVTKMAGVVEDLMVKNSLTSEDIDWLVPHQANRRIIDATAERAGLPDDKVMVNIEKYGNTTSGTIPLCLWEWEKKLKKGDSLMFAAFGGGFTWGSVYLKWAY</sequence>
<feature type="domain" description="Beta-ketoacyl-[acyl-carrier-protein] synthase III N-terminal" evidence="15">
    <location>
        <begin position="110"/>
        <end position="188"/>
    </location>
</feature>
<dbReference type="Gene3D" id="3.40.47.10">
    <property type="match status" value="1"/>
</dbReference>
<dbReference type="GO" id="GO:0044550">
    <property type="term" value="P:secondary metabolite biosynthetic process"/>
    <property type="evidence" value="ECO:0007669"/>
    <property type="project" value="TreeGrafter"/>
</dbReference>
<evidence type="ECO:0000256" key="10">
    <source>
        <dbReference type="ARBA" id="ARBA00023268"/>
    </source>
</evidence>
<keyword evidence="7 13" id="KW-0276">Fatty acid metabolism</keyword>
<comment type="subunit">
    <text evidence="13">Homodimer.</text>
</comment>
<dbReference type="GO" id="GO:0033818">
    <property type="term" value="F:beta-ketoacyl-acyl-carrier-protein synthase III activity"/>
    <property type="evidence" value="ECO:0007669"/>
    <property type="project" value="UniProtKB-UniRule"/>
</dbReference>
<evidence type="ECO:0000256" key="9">
    <source>
        <dbReference type="ARBA" id="ARBA00023160"/>
    </source>
</evidence>
<dbReference type="Pfam" id="PF08541">
    <property type="entry name" value="ACP_syn_III_C"/>
    <property type="match status" value="1"/>
</dbReference>
<keyword evidence="9 13" id="KW-0275">Fatty acid biosynthesis</keyword>
<evidence type="ECO:0000256" key="12">
    <source>
        <dbReference type="ARBA" id="ARBA00051096"/>
    </source>
</evidence>
<name>A0A9D2AZF3_9SPHI</name>
<keyword evidence="10 13" id="KW-0511">Multifunctional enzyme</keyword>
<dbReference type="InterPro" id="IPR013747">
    <property type="entry name" value="ACP_syn_III_C"/>
</dbReference>
<dbReference type="SUPFAM" id="SSF53901">
    <property type="entry name" value="Thiolase-like"/>
    <property type="match status" value="1"/>
</dbReference>
<evidence type="ECO:0000256" key="7">
    <source>
        <dbReference type="ARBA" id="ARBA00022832"/>
    </source>
</evidence>
<gene>
    <name evidence="13" type="primary">fabH</name>
    <name evidence="16" type="ORF">H9853_07400</name>
</gene>
<keyword evidence="6 13" id="KW-0808">Transferase</keyword>
<evidence type="ECO:0000256" key="6">
    <source>
        <dbReference type="ARBA" id="ARBA00022679"/>
    </source>
</evidence>
<comment type="subcellular location">
    <subcellularLocation>
        <location evidence="13">Cytoplasm</location>
    </subcellularLocation>
</comment>
<dbReference type="InterPro" id="IPR016039">
    <property type="entry name" value="Thiolase-like"/>
</dbReference>
<keyword evidence="4 13" id="KW-0963">Cytoplasm</keyword>
<dbReference type="NCBIfam" id="NF006829">
    <property type="entry name" value="PRK09352.1"/>
    <property type="match status" value="1"/>
</dbReference>
<dbReference type="Pfam" id="PF08545">
    <property type="entry name" value="ACP_syn_III"/>
    <property type="match status" value="1"/>
</dbReference>
<keyword evidence="8 13" id="KW-0443">Lipid metabolism</keyword>